<feature type="compositionally biased region" description="Basic residues" evidence="1">
    <location>
        <begin position="37"/>
        <end position="47"/>
    </location>
</feature>
<proteinExistence type="predicted"/>
<evidence type="ECO:0000313" key="2">
    <source>
        <dbReference type="EMBL" id="MCM2578317.1"/>
    </source>
</evidence>
<evidence type="ECO:0000313" key="3">
    <source>
        <dbReference type="Proteomes" id="UP001167160"/>
    </source>
</evidence>
<sequence length="47" mass="5508">MSFTVYTIEVALAHMRELQERADRSRTIRGAAGSTRTRTRFPRARKR</sequence>
<comment type="caution">
    <text evidence="2">The sequence shown here is derived from an EMBL/GenBank/DDBJ whole genome shotgun (WGS) entry which is preliminary data.</text>
</comment>
<dbReference type="EMBL" id="JAMQGM010000028">
    <property type="protein sequence ID" value="MCM2578317.1"/>
    <property type="molecule type" value="Genomic_DNA"/>
</dbReference>
<feature type="region of interest" description="Disordered" evidence="1">
    <location>
        <begin position="22"/>
        <end position="47"/>
    </location>
</feature>
<reference evidence="2" key="1">
    <citation type="journal article" date="2023" name="Int. J. Syst. Evol. Microbiol.">
        <title>Streptomyces meridianus sp. nov. isolated from brackish water of the Tagus estuary in Alcochete, Portugal.</title>
        <authorList>
            <person name="Santos J.D.N."/>
            <person name="Klimek D."/>
            <person name="Calusinska M."/>
            <person name="Lobo Da Cunha A."/>
            <person name="Catita J."/>
            <person name="Goncalves H."/>
            <person name="Gonzalez I."/>
            <person name="Reyes F."/>
            <person name="Lage O.M."/>
        </authorList>
    </citation>
    <scope>NUCLEOTIDE SEQUENCE</scope>
    <source>
        <strain evidence="2">MTZ3.1</strain>
    </source>
</reference>
<protein>
    <submittedName>
        <fullName evidence="2">Uncharacterized protein</fullName>
    </submittedName>
</protein>
<gene>
    <name evidence="2" type="ORF">M1E25_13275</name>
</gene>
<accession>A0ABT0X721</accession>
<dbReference type="Proteomes" id="UP001167160">
    <property type="component" value="Unassembled WGS sequence"/>
</dbReference>
<evidence type="ECO:0000256" key="1">
    <source>
        <dbReference type="SAM" id="MobiDB-lite"/>
    </source>
</evidence>
<organism evidence="2 3">
    <name type="scientific">Streptomyces meridianus</name>
    <dbReference type="NCBI Taxonomy" id="2938945"/>
    <lineage>
        <taxon>Bacteria</taxon>
        <taxon>Bacillati</taxon>
        <taxon>Actinomycetota</taxon>
        <taxon>Actinomycetes</taxon>
        <taxon>Kitasatosporales</taxon>
        <taxon>Streptomycetaceae</taxon>
        <taxon>Streptomyces</taxon>
    </lineage>
</organism>
<dbReference type="RefSeq" id="WP_251414671.1">
    <property type="nucleotide sequence ID" value="NZ_JAMQGM010000028.1"/>
</dbReference>
<name>A0ABT0X721_9ACTN</name>
<keyword evidence="3" id="KW-1185">Reference proteome</keyword>